<dbReference type="Gene3D" id="2.120.10.80">
    <property type="entry name" value="Kelch-type beta propeller"/>
    <property type="match status" value="2"/>
</dbReference>
<dbReference type="AlphaFoldDB" id="A0A3S3Q4D4"/>
<dbReference type="EMBL" id="QPKB01000003">
    <property type="protein sequence ID" value="RWR78529.1"/>
    <property type="molecule type" value="Genomic_DNA"/>
</dbReference>
<dbReference type="Pfam" id="PF01344">
    <property type="entry name" value="Kelch_1"/>
    <property type="match status" value="2"/>
</dbReference>
<dbReference type="OrthoDB" id="1913441at2759"/>
<dbReference type="GO" id="GO:0019005">
    <property type="term" value="C:SCF ubiquitin ligase complex"/>
    <property type="evidence" value="ECO:0007669"/>
    <property type="project" value="TreeGrafter"/>
</dbReference>
<keyword evidence="3" id="KW-1185">Reference proteome</keyword>
<dbReference type="SUPFAM" id="SSF81383">
    <property type="entry name" value="F-box domain"/>
    <property type="match status" value="1"/>
</dbReference>
<dbReference type="Proteomes" id="UP000283530">
    <property type="component" value="Unassembled WGS sequence"/>
</dbReference>
<protein>
    <submittedName>
        <fullName evidence="2">F-box domain-containing protein</fullName>
    </submittedName>
</protein>
<dbReference type="InterPro" id="IPR006652">
    <property type="entry name" value="Kelch_1"/>
</dbReference>
<evidence type="ECO:0000313" key="2">
    <source>
        <dbReference type="EMBL" id="RWR78529.1"/>
    </source>
</evidence>
<dbReference type="SMART" id="SM00612">
    <property type="entry name" value="Kelch"/>
    <property type="match status" value="2"/>
</dbReference>
<dbReference type="InterPro" id="IPR015915">
    <property type="entry name" value="Kelch-typ_b-propeller"/>
</dbReference>
<name>A0A3S3Q4D4_9MAGN</name>
<dbReference type="InterPro" id="IPR001810">
    <property type="entry name" value="F-box_dom"/>
</dbReference>
<dbReference type="PANTHER" id="PTHR47712:SF1">
    <property type="entry name" value="OS09G0555300 PROTEIN"/>
    <property type="match status" value="1"/>
</dbReference>
<gene>
    <name evidence="2" type="ORF">CKAN_00706700</name>
</gene>
<sequence>MDSLVGSNTLESLYFYFLQFARSEGGGEFFVGKDEIGIHYVGDQIRHLKEIVARKRMTRDLCSFGFLEKKVIETRAGFPIAITLWFEMGSLGNFKRSGSNGGKTALLRSGSGKQMDKGIVEEGVVGEASVPNEFEALSVPKRLVRSVSQKLKKKSARGDDGEDEGKERKGYGWKCLGLYTKGGGCRVGADTSEELGDGSGRRKSNVGEECMGGYHAIPGTDEARVDCFSYGVAERFWRWNSRKAKEIEPQQASGEIHFSLPDDILEMCLARVSLTTLMNTRLVCKKWRALTTSPHFMQMRCKGSHQSPWLFLFGAVKDGYCTGQIHALDVSLDRWHRLDADILRGRFLFSVASVGSDIYIVGGCSSLANFGRVDKSSFKTHKGVMVFSPLTGLWRKAASMKSARSGPVLGVFEVDSSCSIFQTRLDRQDRRPSKLRLGGVSDVYEDPHRFSLRRQLRDALIETEDSSRRKPGKYVKQESNQSGVKDPRRFVLIVVGGQGYWDEPLNSGEIYDPVSNKWMDIARLPGDFGVVCSGAVCNKMFYVYSETDKLAAYDIERGIWIGIQTLPSPPRLHEYYPKLVSCHGRVFMLCVSWCEASGQVNRRERAVRKIWELDPSFHSWNEVSKHPDAPMDWNAVFVADRGMIFGAEMFKIFGQVLDFLTVCNVSGSELKWDRISKKHVAHEVDASSCMTKTIAVLHL</sequence>
<proteinExistence type="predicted"/>
<comment type="caution">
    <text evidence="2">The sequence shown here is derived from an EMBL/GenBank/DDBJ whole genome shotgun (WGS) entry which is preliminary data.</text>
</comment>
<dbReference type="CDD" id="cd22157">
    <property type="entry name" value="F-box_AtFBW1-like"/>
    <property type="match status" value="1"/>
</dbReference>
<evidence type="ECO:0000259" key="1">
    <source>
        <dbReference type="PROSITE" id="PS50181"/>
    </source>
</evidence>
<accession>A0A3S3Q4D4</accession>
<evidence type="ECO:0000313" key="3">
    <source>
        <dbReference type="Proteomes" id="UP000283530"/>
    </source>
</evidence>
<dbReference type="InterPro" id="IPR036047">
    <property type="entry name" value="F-box-like_dom_sf"/>
</dbReference>
<feature type="domain" description="F-box" evidence="1">
    <location>
        <begin position="254"/>
        <end position="299"/>
    </location>
</feature>
<reference evidence="2 3" key="1">
    <citation type="journal article" date="2019" name="Nat. Plants">
        <title>Stout camphor tree genome fills gaps in understanding of flowering plant genome evolution.</title>
        <authorList>
            <person name="Chaw S.M."/>
            <person name="Liu Y.C."/>
            <person name="Wu Y.W."/>
            <person name="Wang H.Y."/>
            <person name="Lin C.I."/>
            <person name="Wu C.S."/>
            <person name="Ke H.M."/>
            <person name="Chang L.Y."/>
            <person name="Hsu C.Y."/>
            <person name="Yang H.T."/>
            <person name="Sudianto E."/>
            <person name="Hsu M.H."/>
            <person name="Wu K.P."/>
            <person name="Wang L.N."/>
            <person name="Leebens-Mack J.H."/>
            <person name="Tsai I.J."/>
        </authorList>
    </citation>
    <scope>NUCLEOTIDE SEQUENCE [LARGE SCALE GENOMIC DNA]</scope>
    <source>
        <strain evidence="3">cv. Chaw 1501</strain>
        <tissue evidence="2">Young leaves</tissue>
    </source>
</reference>
<dbReference type="SMART" id="SM00256">
    <property type="entry name" value="FBOX"/>
    <property type="match status" value="1"/>
</dbReference>
<organism evidence="2 3">
    <name type="scientific">Cinnamomum micranthum f. kanehirae</name>
    <dbReference type="NCBI Taxonomy" id="337451"/>
    <lineage>
        <taxon>Eukaryota</taxon>
        <taxon>Viridiplantae</taxon>
        <taxon>Streptophyta</taxon>
        <taxon>Embryophyta</taxon>
        <taxon>Tracheophyta</taxon>
        <taxon>Spermatophyta</taxon>
        <taxon>Magnoliopsida</taxon>
        <taxon>Magnoliidae</taxon>
        <taxon>Laurales</taxon>
        <taxon>Lauraceae</taxon>
        <taxon>Cinnamomum</taxon>
    </lineage>
</organism>
<dbReference type="Pfam" id="PF00646">
    <property type="entry name" value="F-box"/>
    <property type="match status" value="1"/>
</dbReference>
<dbReference type="Gene3D" id="1.20.1280.50">
    <property type="match status" value="1"/>
</dbReference>
<dbReference type="PANTHER" id="PTHR47712">
    <property type="entry name" value="OS09G0555300 PROTEIN"/>
    <property type="match status" value="1"/>
</dbReference>
<dbReference type="PROSITE" id="PS50181">
    <property type="entry name" value="FBOX"/>
    <property type="match status" value="1"/>
</dbReference>
<dbReference type="SUPFAM" id="SSF117281">
    <property type="entry name" value="Kelch motif"/>
    <property type="match status" value="1"/>
</dbReference>